<dbReference type="AlphaFoldDB" id="A0A7J8A5V6"/>
<feature type="region of interest" description="Disordered" evidence="1">
    <location>
        <begin position="164"/>
        <end position="198"/>
    </location>
</feature>
<evidence type="ECO:0000313" key="3">
    <source>
        <dbReference type="Proteomes" id="UP000558488"/>
    </source>
</evidence>
<comment type="caution">
    <text evidence="2">The sequence shown here is derived from an EMBL/GenBank/DDBJ whole genome shotgun (WGS) entry which is preliminary data.</text>
</comment>
<feature type="compositionally biased region" description="Low complexity" evidence="1">
    <location>
        <begin position="104"/>
        <end position="113"/>
    </location>
</feature>
<evidence type="ECO:0000313" key="2">
    <source>
        <dbReference type="EMBL" id="KAF6381947.1"/>
    </source>
</evidence>
<gene>
    <name evidence="2" type="ORF">mPipKuh1_004801</name>
</gene>
<feature type="region of interest" description="Disordered" evidence="1">
    <location>
        <begin position="62"/>
        <end position="116"/>
    </location>
</feature>
<feature type="compositionally biased region" description="Basic and acidic residues" evidence="1">
    <location>
        <begin position="187"/>
        <end position="198"/>
    </location>
</feature>
<protein>
    <submittedName>
        <fullName evidence="2">Family with sequence similarity 217 member A</fullName>
    </submittedName>
</protein>
<name>A0A7J8A5V6_PIPKU</name>
<organism evidence="2 3">
    <name type="scientific">Pipistrellus kuhlii</name>
    <name type="common">Kuhl's pipistrelle</name>
    <dbReference type="NCBI Taxonomy" id="59472"/>
    <lineage>
        <taxon>Eukaryota</taxon>
        <taxon>Metazoa</taxon>
        <taxon>Chordata</taxon>
        <taxon>Craniata</taxon>
        <taxon>Vertebrata</taxon>
        <taxon>Euteleostomi</taxon>
        <taxon>Mammalia</taxon>
        <taxon>Eutheria</taxon>
        <taxon>Laurasiatheria</taxon>
        <taxon>Chiroptera</taxon>
        <taxon>Yangochiroptera</taxon>
        <taxon>Vespertilionidae</taxon>
        <taxon>Pipistrellus</taxon>
    </lineage>
</organism>
<sequence>MSRLTQRAVVSPKHPPIPLCHGGCDKVSWLPEGKVFSNVQREKIISKILKESVLKRVFRSKQMRWEGPHHQKEKPRSSFPGTRKKAQPEGAPAGPFAGSAQAPAPRGGSASGDDAADDAWAREGAGILRTQRSKMGRRNGENYGTSLRVSNISHENLSHWNLDSEVPVPENKNLPPGRDSAAGGKINKREEMKAPRTKKELYRKHIVLNRPFYIQN</sequence>
<reference evidence="2 3" key="1">
    <citation type="journal article" date="2020" name="Nature">
        <title>Six reference-quality genomes reveal evolution of bat adaptations.</title>
        <authorList>
            <person name="Jebb D."/>
            <person name="Huang Z."/>
            <person name="Pippel M."/>
            <person name="Hughes G.M."/>
            <person name="Lavrichenko K."/>
            <person name="Devanna P."/>
            <person name="Winkler S."/>
            <person name="Jermiin L.S."/>
            <person name="Skirmuntt E.C."/>
            <person name="Katzourakis A."/>
            <person name="Burkitt-Gray L."/>
            <person name="Ray D.A."/>
            <person name="Sullivan K.A.M."/>
            <person name="Roscito J.G."/>
            <person name="Kirilenko B.M."/>
            <person name="Davalos L.M."/>
            <person name="Corthals A.P."/>
            <person name="Power M.L."/>
            <person name="Jones G."/>
            <person name="Ransome R.D."/>
            <person name="Dechmann D.K.N."/>
            <person name="Locatelli A.G."/>
            <person name="Puechmaille S.J."/>
            <person name="Fedrigo O."/>
            <person name="Jarvis E.D."/>
            <person name="Hiller M."/>
            <person name="Vernes S.C."/>
            <person name="Myers E.W."/>
            <person name="Teeling E.C."/>
        </authorList>
    </citation>
    <scope>NUCLEOTIDE SEQUENCE [LARGE SCALE GENOMIC DNA]</scope>
    <source>
        <strain evidence="2">MPipKuh1</strain>
        <tissue evidence="2">Flight muscle</tissue>
    </source>
</reference>
<keyword evidence="3" id="KW-1185">Reference proteome</keyword>
<dbReference type="Proteomes" id="UP000558488">
    <property type="component" value="Unassembled WGS sequence"/>
</dbReference>
<proteinExistence type="predicted"/>
<evidence type="ECO:0000256" key="1">
    <source>
        <dbReference type="SAM" id="MobiDB-lite"/>
    </source>
</evidence>
<feature type="compositionally biased region" description="Basic and acidic residues" evidence="1">
    <location>
        <begin position="63"/>
        <end position="76"/>
    </location>
</feature>
<accession>A0A7J8A5V6</accession>
<dbReference type="EMBL" id="JACAGB010000002">
    <property type="protein sequence ID" value="KAF6381947.1"/>
    <property type="molecule type" value="Genomic_DNA"/>
</dbReference>